<dbReference type="EMBL" id="APVG01000049">
    <property type="protein sequence ID" value="ENY70921.1"/>
    <property type="molecule type" value="Genomic_DNA"/>
</dbReference>
<dbReference type="GO" id="GO:0003824">
    <property type="term" value="F:catalytic activity"/>
    <property type="evidence" value="ECO:0007669"/>
    <property type="project" value="InterPro"/>
</dbReference>
<gene>
    <name evidence="9" type="ORF">G114_15681</name>
</gene>
<evidence type="ECO:0000259" key="8">
    <source>
        <dbReference type="PROSITE" id="PS51918"/>
    </source>
</evidence>
<accession>N9VHN3</accession>
<keyword evidence="4 7" id="KW-0479">Metal-binding</keyword>
<dbReference type="PROSITE" id="PS51918">
    <property type="entry name" value="RADICAL_SAM"/>
    <property type="match status" value="1"/>
</dbReference>
<evidence type="ECO:0000256" key="3">
    <source>
        <dbReference type="ARBA" id="ARBA00022691"/>
    </source>
</evidence>
<dbReference type="PATRIC" id="fig|1268237.3.peg.3086"/>
<evidence type="ECO:0000313" key="10">
    <source>
        <dbReference type="Proteomes" id="UP000023775"/>
    </source>
</evidence>
<dbReference type="CDD" id="cd01335">
    <property type="entry name" value="Radical_SAM"/>
    <property type="match status" value="1"/>
</dbReference>
<keyword evidence="2" id="KW-0119">Carbohydrate metabolism</keyword>
<feature type="binding site" evidence="7">
    <location>
        <position position="45"/>
    </location>
    <ligand>
        <name>[4Fe-4S] cluster</name>
        <dbReference type="ChEBI" id="CHEBI:49883"/>
        <note>4Fe-4S-S-AdoMet</note>
    </ligand>
</feature>
<comment type="cofactor">
    <cofactor evidence="7">
        <name>[4Fe-4S] cluster</name>
        <dbReference type="ChEBI" id="CHEBI:49883"/>
    </cofactor>
    <text evidence="7">Binds 1 [4Fe-4S] cluster. The cluster is coordinated with 3 cysteines and an exchangeable S-adenosyl-L-methionine.</text>
</comment>
<dbReference type="Proteomes" id="UP000023775">
    <property type="component" value="Unassembled WGS sequence"/>
</dbReference>
<evidence type="ECO:0000256" key="1">
    <source>
        <dbReference type="ARBA" id="ARBA00022485"/>
    </source>
</evidence>
<evidence type="ECO:0000256" key="2">
    <source>
        <dbReference type="ARBA" id="ARBA00022526"/>
    </source>
</evidence>
<dbReference type="GO" id="GO:0006006">
    <property type="term" value="P:glucose metabolic process"/>
    <property type="evidence" value="ECO:0007669"/>
    <property type="project" value="UniProtKB-KW"/>
</dbReference>
<dbReference type="Gene3D" id="3.20.20.70">
    <property type="entry name" value="Aldolase class I"/>
    <property type="match status" value="1"/>
</dbReference>
<dbReference type="InterPro" id="IPR027596">
    <property type="entry name" value="AmmeMemoSam_rS"/>
</dbReference>
<evidence type="ECO:0000256" key="6">
    <source>
        <dbReference type="ARBA" id="ARBA00023014"/>
    </source>
</evidence>
<protein>
    <submittedName>
        <fullName evidence="9">Radical SAM protein</fullName>
    </submittedName>
</protein>
<dbReference type="SFLD" id="SFLDG01101">
    <property type="entry name" value="Uncharacterised_Radical_SAM_Su"/>
    <property type="match status" value="1"/>
</dbReference>
<dbReference type="AlphaFoldDB" id="N9VHN3"/>
<keyword evidence="1" id="KW-0004">4Fe-4S</keyword>
<dbReference type="PIRSF" id="PIRSF004869">
    <property type="entry name" value="PflX_prd"/>
    <property type="match status" value="1"/>
</dbReference>
<dbReference type="InterPro" id="IPR034457">
    <property type="entry name" value="Organic_radical-activating"/>
</dbReference>
<keyword evidence="10" id="KW-1185">Reference proteome</keyword>
<dbReference type="InterPro" id="IPR013785">
    <property type="entry name" value="Aldolase_TIM"/>
</dbReference>
<name>N9VHN3_9GAMM</name>
<dbReference type="GO" id="GO:0046872">
    <property type="term" value="F:metal ion binding"/>
    <property type="evidence" value="ECO:0007669"/>
    <property type="project" value="UniProtKB-KW"/>
</dbReference>
<sequence>MLTHWGETSGFCIDPIEKKPLFHFLPGSATLSFGTLGCNLTCRYCQNWNISKSREEELLSERATPEQIAELALNHGCRSVAFTYNDPVISLEFTLAVAQACHERGIKAVAVSAGYVNPAPALALFGAMDAANIDLKGFSDGFYHSLCGGALSPVLECLKLICHQTRCWLEITTLLIPGHNDDESTLMALSQWVARELGPHIPLHFTAFHPDFHLTDLPATPLDTLLRAREIALASGLHHVYTGNMPSSVSESTYCSGCGARLIERNRYRLGQWDLVDGRCIHCQQALSGHVEEPPGSGARRARVSLE</sequence>
<dbReference type="PANTHER" id="PTHR30352">
    <property type="entry name" value="PYRUVATE FORMATE-LYASE-ACTIVATING ENZYME"/>
    <property type="match status" value="1"/>
</dbReference>
<reference evidence="9 10" key="1">
    <citation type="journal article" date="2013" name="Genome Announc.">
        <title>Draft Genome Sequence of the Aeromonas diversa Type Strain.</title>
        <authorList>
            <person name="Farfan M."/>
            <person name="Spataro N."/>
            <person name="Sanglas A."/>
            <person name="Albarral V."/>
            <person name="Loren J.G."/>
            <person name="Bosch E."/>
            <person name="Fuste M.C."/>
        </authorList>
    </citation>
    <scope>NUCLEOTIDE SEQUENCE [LARGE SCALE GENOMIC DNA]</scope>
    <source>
        <strain evidence="9 10">2478-85</strain>
    </source>
</reference>
<proteinExistence type="predicted"/>
<dbReference type="NCBIfam" id="TIGR04337">
    <property type="entry name" value="AmmeMemoSam_rS"/>
    <property type="match status" value="1"/>
</dbReference>
<evidence type="ECO:0000256" key="4">
    <source>
        <dbReference type="ARBA" id="ARBA00022723"/>
    </source>
</evidence>
<dbReference type="eggNOG" id="COG1180">
    <property type="taxonomic scope" value="Bacteria"/>
</dbReference>
<dbReference type="SUPFAM" id="SSF102114">
    <property type="entry name" value="Radical SAM enzymes"/>
    <property type="match status" value="1"/>
</dbReference>
<organism evidence="9 10">
    <name type="scientific">Aeromonas diversa CDC 2478-85</name>
    <dbReference type="NCBI Taxonomy" id="1268237"/>
    <lineage>
        <taxon>Bacteria</taxon>
        <taxon>Pseudomonadati</taxon>
        <taxon>Pseudomonadota</taxon>
        <taxon>Gammaproteobacteria</taxon>
        <taxon>Aeromonadales</taxon>
        <taxon>Aeromonadaceae</taxon>
        <taxon>Aeromonas</taxon>
    </lineage>
</organism>
<keyword evidence="3 7" id="KW-0949">S-adenosyl-L-methionine</keyword>
<dbReference type="Pfam" id="PF04055">
    <property type="entry name" value="Radical_SAM"/>
    <property type="match status" value="1"/>
</dbReference>
<evidence type="ECO:0000256" key="7">
    <source>
        <dbReference type="PIRSR" id="PIRSR004869-50"/>
    </source>
</evidence>
<dbReference type="InterPro" id="IPR016431">
    <property type="entry name" value="Pyrv-formate_lyase-activ_prd"/>
</dbReference>
<dbReference type="GO" id="GO:0051539">
    <property type="term" value="F:4 iron, 4 sulfur cluster binding"/>
    <property type="evidence" value="ECO:0007669"/>
    <property type="project" value="UniProtKB-KW"/>
</dbReference>
<feature type="domain" description="Radical SAM core" evidence="8">
    <location>
        <begin position="23"/>
        <end position="238"/>
    </location>
</feature>
<dbReference type="InterPro" id="IPR007197">
    <property type="entry name" value="rSAM"/>
</dbReference>
<dbReference type="InterPro" id="IPR058240">
    <property type="entry name" value="rSAM_sf"/>
</dbReference>
<evidence type="ECO:0000313" key="9">
    <source>
        <dbReference type="EMBL" id="ENY70921.1"/>
    </source>
</evidence>
<comment type="caution">
    <text evidence="9">The sequence shown here is derived from an EMBL/GenBank/DDBJ whole genome shotgun (WGS) entry which is preliminary data.</text>
</comment>
<dbReference type="PANTHER" id="PTHR30352:SF5">
    <property type="entry name" value="PYRUVATE FORMATE-LYASE 1-ACTIVATING ENZYME"/>
    <property type="match status" value="1"/>
</dbReference>
<evidence type="ECO:0000256" key="5">
    <source>
        <dbReference type="ARBA" id="ARBA00023004"/>
    </source>
</evidence>
<keyword evidence="5 7" id="KW-0408">Iron</keyword>
<dbReference type="SFLD" id="SFLDS00029">
    <property type="entry name" value="Radical_SAM"/>
    <property type="match status" value="1"/>
</dbReference>
<feature type="binding site" evidence="7">
    <location>
        <position position="38"/>
    </location>
    <ligand>
        <name>[4Fe-4S] cluster</name>
        <dbReference type="ChEBI" id="CHEBI:49883"/>
        <note>4Fe-4S-S-AdoMet</note>
    </ligand>
</feature>
<keyword evidence="6 7" id="KW-0411">Iron-sulfur</keyword>
<keyword evidence="2" id="KW-0313">Glucose metabolism</keyword>
<feature type="binding site" evidence="7">
    <location>
        <position position="42"/>
    </location>
    <ligand>
        <name>[4Fe-4S] cluster</name>
        <dbReference type="ChEBI" id="CHEBI:49883"/>
        <note>4Fe-4S-S-AdoMet</note>
    </ligand>
</feature>